<evidence type="ECO:0000313" key="2">
    <source>
        <dbReference type="Proteomes" id="UP001057402"/>
    </source>
</evidence>
<protein>
    <submittedName>
        <fullName evidence="1">Uncharacterized protein</fullName>
    </submittedName>
</protein>
<dbReference type="EMBL" id="CM042886">
    <property type="protein sequence ID" value="KAI4339271.1"/>
    <property type="molecule type" value="Genomic_DNA"/>
</dbReference>
<organism evidence="1 2">
    <name type="scientific">Melastoma candidum</name>
    <dbReference type="NCBI Taxonomy" id="119954"/>
    <lineage>
        <taxon>Eukaryota</taxon>
        <taxon>Viridiplantae</taxon>
        <taxon>Streptophyta</taxon>
        <taxon>Embryophyta</taxon>
        <taxon>Tracheophyta</taxon>
        <taxon>Spermatophyta</taxon>
        <taxon>Magnoliopsida</taxon>
        <taxon>eudicotyledons</taxon>
        <taxon>Gunneridae</taxon>
        <taxon>Pentapetalae</taxon>
        <taxon>rosids</taxon>
        <taxon>malvids</taxon>
        <taxon>Myrtales</taxon>
        <taxon>Melastomataceae</taxon>
        <taxon>Melastomatoideae</taxon>
        <taxon>Melastomateae</taxon>
        <taxon>Melastoma</taxon>
    </lineage>
</organism>
<sequence>MCPVQLMVAPTVDFISTSLVLIYLQIWIYPTHDETKISLSHFAPFTRVHLLPKPLGRSFTFAMTAMCSFISSAQIYQPRSSTHAMNTPSTSTSPIFLLNWKIQYICHAASYFCKECRLQLHVDFVLWFECSVQHKWHWHKLVLRPPPKEETHKYYCKVCAEGGTSPCGSTTAQVAITWITSAALTQTFPMAIPRIS</sequence>
<comment type="caution">
    <text evidence="1">The sequence shown here is derived from an EMBL/GenBank/DDBJ whole genome shotgun (WGS) entry which is preliminary data.</text>
</comment>
<accession>A0ACB9NWM9</accession>
<evidence type="ECO:0000313" key="1">
    <source>
        <dbReference type="EMBL" id="KAI4339271.1"/>
    </source>
</evidence>
<proteinExistence type="predicted"/>
<gene>
    <name evidence="1" type="ORF">MLD38_024230</name>
</gene>
<keyword evidence="2" id="KW-1185">Reference proteome</keyword>
<dbReference type="Proteomes" id="UP001057402">
    <property type="component" value="Chromosome 7"/>
</dbReference>
<reference evidence="2" key="1">
    <citation type="journal article" date="2023" name="Front. Plant Sci.">
        <title>Chromosomal-level genome assembly of Melastoma candidum provides insights into trichome evolution.</title>
        <authorList>
            <person name="Zhong Y."/>
            <person name="Wu W."/>
            <person name="Sun C."/>
            <person name="Zou P."/>
            <person name="Liu Y."/>
            <person name="Dai S."/>
            <person name="Zhou R."/>
        </authorList>
    </citation>
    <scope>NUCLEOTIDE SEQUENCE [LARGE SCALE GENOMIC DNA]</scope>
</reference>
<name>A0ACB9NWM9_9MYRT</name>